<name>A0A934I7W6_9MICO</name>
<dbReference type="PANTHER" id="PTHR30250:SF11">
    <property type="entry name" value="O-ANTIGEN TRANSPORTER-RELATED"/>
    <property type="match status" value="1"/>
</dbReference>
<comment type="caution">
    <text evidence="7">The sequence shown here is derived from an EMBL/GenBank/DDBJ whole genome shotgun (WGS) entry which is preliminary data.</text>
</comment>
<feature type="transmembrane region" description="Helical" evidence="6">
    <location>
        <begin position="49"/>
        <end position="67"/>
    </location>
</feature>
<evidence type="ECO:0000256" key="5">
    <source>
        <dbReference type="ARBA" id="ARBA00023136"/>
    </source>
</evidence>
<feature type="transmembrane region" description="Helical" evidence="6">
    <location>
        <begin position="88"/>
        <end position="112"/>
    </location>
</feature>
<keyword evidence="4 6" id="KW-1133">Transmembrane helix</keyword>
<dbReference type="Proteomes" id="UP000602087">
    <property type="component" value="Unassembled WGS sequence"/>
</dbReference>
<evidence type="ECO:0000256" key="2">
    <source>
        <dbReference type="ARBA" id="ARBA00022475"/>
    </source>
</evidence>
<feature type="transmembrane region" description="Helical" evidence="6">
    <location>
        <begin position="392"/>
        <end position="413"/>
    </location>
</feature>
<keyword evidence="3 6" id="KW-0812">Transmembrane</keyword>
<evidence type="ECO:0008006" key="9">
    <source>
        <dbReference type="Google" id="ProtNLM"/>
    </source>
</evidence>
<accession>A0A934I7W6</accession>
<comment type="subcellular location">
    <subcellularLocation>
        <location evidence="1">Cell membrane</location>
        <topology evidence="1">Multi-pass membrane protein</topology>
    </subcellularLocation>
</comment>
<feature type="transmembrane region" description="Helical" evidence="6">
    <location>
        <begin position="220"/>
        <end position="245"/>
    </location>
</feature>
<keyword evidence="5 6" id="KW-0472">Membrane</keyword>
<feature type="transmembrane region" description="Helical" evidence="6">
    <location>
        <begin position="335"/>
        <end position="355"/>
    </location>
</feature>
<evidence type="ECO:0000256" key="1">
    <source>
        <dbReference type="ARBA" id="ARBA00004651"/>
    </source>
</evidence>
<proteinExistence type="predicted"/>
<evidence type="ECO:0000313" key="7">
    <source>
        <dbReference type="EMBL" id="MBI9114782.1"/>
    </source>
</evidence>
<dbReference type="InterPro" id="IPR050833">
    <property type="entry name" value="Poly_Biosynth_Transport"/>
</dbReference>
<feature type="transmembrane region" description="Helical" evidence="6">
    <location>
        <begin position="181"/>
        <end position="208"/>
    </location>
</feature>
<reference evidence="7" key="1">
    <citation type="submission" date="2020-12" db="EMBL/GenBank/DDBJ databases">
        <title>Sanguibacter suaedae sp. nov., isolated from Suaeda aralocaspica.</title>
        <authorList>
            <person name="Ma Q."/>
        </authorList>
    </citation>
    <scope>NUCLEOTIDE SEQUENCE</scope>
    <source>
        <strain evidence="7">YZGR15</strain>
    </source>
</reference>
<dbReference type="GO" id="GO:0005886">
    <property type="term" value="C:plasma membrane"/>
    <property type="evidence" value="ECO:0007669"/>
    <property type="project" value="UniProtKB-SubCell"/>
</dbReference>
<dbReference type="AlphaFoldDB" id="A0A934I7W6"/>
<feature type="transmembrane region" description="Helical" evidence="6">
    <location>
        <begin position="124"/>
        <end position="142"/>
    </location>
</feature>
<feature type="transmembrane region" description="Helical" evidence="6">
    <location>
        <begin position="300"/>
        <end position="323"/>
    </location>
</feature>
<evidence type="ECO:0000256" key="6">
    <source>
        <dbReference type="SAM" id="Phobius"/>
    </source>
</evidence>
<feature type="transmembrane region" description="Helical" evidence="6">
    <location>
        <begin position="16"/>
        <end position="37"/>
    </location>
</feature>
<evidence type="ECO:0000313" key="8">
    <source>
        <dbReference type="Proteomes" id="UP000602087"/>
    </source>
</evidence>
<dbReference type="RefSeq" id="WP_198733324.1">
    <property type="nucleotide sequence ID" value="NZ_JAEINH010000004.1"/>
</dbReference>
<dbReference type="EMBL" id="JAEINH010000004">
    <property type="protein sequence ID" value="MBI9114782.1"/>
    <property type="molecule type" value="Genomic_DNA"/>
</dbReference>
<dbReference type="PANTHER" id="PTHR30250">
    <property type="entry name" value="PST FAMILY PREDICTED COLANIC ACID TRANSPORTER"/>
    <property type="match status" value="1"/>
</dbReference>
<sequence length="433" mass="44245">MTEPVQPARATPDRSMLWVATGLGVFGLANFVFLALVGRDLGPAGSAPVAVAWTILNAVGIGLFQPLEQETSRRLSAGRARREVGSHLGGMVRYAVLAGAVVVVVGLVGAPWIADRLFAGARDIVVVVVLGLLGQGVAYFARGVLAGTDRFSRYGMQLAVDGLVRILAAGVLFASGSGSRLGYGLVLVAAPLAATLLTVAVSTLVRVWSDRTGEHATTGMTGLVASSTSSQLLANLGPVAMAWLATAAEQDLSGRFVAAVTVARIPLFLFAAIQAVFLPALAALVAAGRADEFSATVRRASLATTGLAVAGVGGVAVLGHWVMRLIYGPEFTIGTGPLVLVAVSGGLFMLAQVCAQALLAHHQERTTAVGWSVGVVAALVTLAGPWSLPVTVALALCVGSAVSLVVLAAALVVRVRAWRAEPTPARPTTEVDG</sequence>
<evidence type="ECO:0000256" key="4">
    <source>
        <dbReference type="ARBA" id="ARBA00022989"/>
    </source>
</evidence>
<feature type="transmembrane region" description="Helical" evidence="6">
    <location>
        <begin position="265"/>
        <end position="288"/>
    </location>
</feature>
<gene>
    <name evidence="7" type="ORF">JAV76_07120</name>
</gene>
<keyword evidence="8" id="KW-1185">Reference proteome</keyword>
<protein>
    <recommendedName>
        <fullName evidence="9">O-antigen/teichoic acid export membrane protein</fullName>
    </recommendedName>
</protein>
<feature type="transmembrane region" description="Helical" evidence="6">
    <location>
        <begin position="367"/>
        <end position="386"/>
    </location>
</feature>
<evidence type="ECO:0000256" key="3">
    <source>
        <dbReference type="ARBA" id="ARBA00022692"/>
    </source>
</evidence>
<organism evidence="7 8">
    <name type="scientific">Sanguibacter suaedae</name>
    <dbReference type="NCBI Taxonomy" id="2795737"/>
    <lineage>
        <taxon>Bacteria</taxon>
        <taxon>Bacillati</taxon>
        <taxon>Actinomycetota</taxon>
        <taxon>Actinomycetes</taxon>
        <taxon>Micrococcales</taxon>
        <taxon>Sanguibacteraceae</taxon>
        <taxon>Sanguibacter</taxon>
    </lineage>
</organism>
<keyword evidence="2" id="KW-1003">Cell membrane</keyword>